<comment type="catalytic activity">
    <reaction evidence="10">
        <text>tRNA(Ile) + L-isoleucine + ATP = L-isoleucyl-tRNA(Ile) + AMP + diphosphate</text>
        <dbReference type="Rhea" id="RHEA:11060"/>
        <dbReference type="Rhea" id="RHEA-COMP:9666"/>
        <dbReference type="Rhea" id="RHEA-COMP:9695"/>
        <dbReference type="ChEBI" id="CHEBI:30616"/>
        <dbReference type="ChEBI" id="CHEBI:33019"/>
        <dbReference type="ChEBI" id="CHEBI:58045"/>
        <dbReference type="ChEBI" id="CHEBI:78442"/>
        <dbReference type="ChEBI" id="CHEBI:78528"/>
        <dbReference type="ChEBI" id="CHEBI:456215"/>
        <dbReference type="EC" id="6.1.1.5"/>
    </reaction>
</comment>
<evidence type="ECO:0000256" key="6">
    <source>
        <dbReference type="ARBA" id="ARBA00022840"/>
    </source>
</evidence>
<dbReference type="EMBL" id="AE016820">
    <property type="protein sequence ID" value="AAS54244.1"/>
    <property type="molecule type" value="Genomic_DNA"/>
</dbReference>
<dbReference type="Pfam" id="PF00133">
    <property type="entry name" value="tRNA-synt_1"/>
    <property type="match status" value="1"/>
</dbReference>
<dbReference type="InterPro" id="IPR013155">
    <property type="entry name" value="M/V/L/I-tRNA-synth_anticd-bd"/>
</dbReference>
<dbReference type="InterPro" id="IPR033708">
    <property type="entry name" value="Anticodon_Ile_BEm"/>
</dbReference>
<dbReference type="Gene3D" id="1.10.10.830">
    <property type="entry name" value="Ile-tRNA synthetase CP2 domain-like"/>
    <property type="match status" value="1"/>
</dbReference>
<dbReference type="InterPro" id="IPR009080">
    <property type="entry name" value="tRNAsynth_Ia_anticodon-bd"/>
</dbReference>
<dbReference type="InterPro" id="IPR001412">
    <property type="entry name" value="aa-tRNA-synth_I_CS"/>
</dbReference>
<sequence length="988" mass="112377">MLRCIRQYSAHAYQKTVRLPRSQFSPRSDLRKTYEQILPQACDQLYRDQYQELLQKVQELPDDTDKANFVRDRVFVLHDGPPYANGDLHVGHAMNKILKDIMSRYQLTKGRYVFYRPGWDCHGLPIELKALRSLDYDTAAISPQQVRAMAAQHAEGAIAAQRKQFQQFGILTDWQDTYRTMDPGYEIQQLRLLQGIFARGLIRRQRKPVYWGTETRTALAEGELEYRDDHISKAAYVYFPLTEGASATLRERLGTSLPEQPIVCLIWTSTPWTLLSNRAICFHDDHAYLLLQWKGMLVVAERTELADFKWSGDTPVVVTSFRGSDLRGLYYTNPLLGDAVSRPLLHGDHVTADTGTGLVHTAPGHGQEDYLVGQAHGIEVYSPVDHEGRYILDDIPPHLRDMLREESGKPLKVTDQKTAGVIIKLLEEHKMLLHSHEYTHSYPYDWRSKKPVILRATPQWFADLSDMKHHAVESLENVEFFPARGKKRLEAFIKSRNEWCISRQRSWGVPIPALHLRSNPDEVLLNNETLAHIIETISKVGINSWFEESNAENMKQWLPEKYHDVAHLYYRGRDTIDVWFDSGSSWNLLEKWYTETLGLKKPLQPLADVYLEGSDQHRGWFQSSLLTKVAASGTVGAPFGKIVTHGFTLDEAGLKMSKSLGNTIAPSSIIEGDQKLQLPRLGVDGLRLLVAQADFTKDVAFGPLIARHVADSLKKVRLTFRFILGNLQDCPSVASAGEQASLAPGDCAQLRRIDWYILDKTQKLTAKCQGLYESQNYSNVISLVLYHMSNDLSLYFDASKDTLYMEPPHNKRRLAIQTTLFHILDAYRSILGPIMPALVQEAWNCLPREWLRGDTTPALRRPWPALPALADRIRDCETTDLALVTAFRQALARLPHVRKPEQCRVIIYMPDSALYTVEDVMELTQAGEVIIDGSKDRVLALPHVSKLDANNDILLAVKESPNHKCPRCWKHASPEADALCNRCARVLQ</sequence>
<dbReference type="Gene3D" id="3.90.740.10">
    <property type="entry name" value="Valyl/Leucyl/Isoleucyl-tRNA synthetase, editing domain"/>
    <property type="match status" value="1"/>
</dbReference>
<evidence type="ECO:0000259" key="13">
    <source>
        <dbReference type="Pfam" id="PF00133"/>
    </source>
</evidence>
<keyword evidence="5 12" id="KW-0547">Nucleotide-binding</keyword>
<evidence type="ECO:0000256" key="4">
    <source>
        <dbReference type="ARBA" id="ARBA00022598"/>
    </source>
</evidence>
<dbReference type="CDD" id="cd07960">
    <property type="entry name" value="Anticodon_Ia_Ile_BEm"/>
    <property type="match status" value="1"/>
</dbReference>
<dbReference type="GO" id="GO:0005524">
    <property type="term" value="F:ATP binding"/>
    <property type="evidence" value="ECO:0007669"/>
    <property type="project" value="UniProtKB-KW"/>
</dbReference>
<dbReference type="KEGG" id="ago:AGOS_AGL247C"/>
<evidence type="ECO:0000256" key="1">
    <source>
        <dbReference type="ARBA" id="ARBA00004173"/>
    </source>
</evidence>
<dbReference type="GO" id="GO:0032543">
    <property type="term" value="P:mitochondrial translation"/>
    <property type="evidence" value="ECO:0000318"/>
    <property type="project" value="GO_Central"/>
</dbReference>
<dbReference type="GO" id="GO:0004822">
    <property type="term" value="F:isoleucine-tRNA ligase activity"/>
    <property type="evidence" value="ECO:0000318"/>
    <property type="project" value="GO_Central"/>
</dbReference>
<keyword evidence="16" id="KW-1185">Reference proteome</keyword>
<reference evidence="15 16" key="1">
    <citation type="journal article" date="2004" name="Science">
        <title>The Ashbya gossypii genome as a tool for mapping the ancient Saccharomyces cerevisiae genome.</title>
        <authorList>
            <person name="Dietrich F.S."/>
            <person name="Voegeli S."/>
            <person name="Brachat S."/>
            <person name="Lerch A."/>
            <person name="Gates K."/>
            <person name="Steiner S."/>
            <person name="Mohr C."/>
            <person name="Pohlmann R."/>
            <person name="Luedi P."/>
            <person name="Choi S."/>
            <person name="Wing R.A."/>
            <person name="Flavier A."/>
            <person name="Gaffney T.D."/>
            <person name="Philippsen P."/>
        </authorList>
    </citation>
    <scope>NUCLEOTIDE SEQUENCE [LARGE SCALE GENOMIC DNA]</scope>
    <source>
        <strain evidence="16">ATCC 10895 / CBS 109.51 / FGSC 9923 / NRRL Y-1056</strain>
    </source>
</reference>
<protein>
    <recommendedName>
        <fullName evidence="11">Isoleucine--tRNA ligase, mitochondrial</fullName>
        <ecNumber evidence="3">6.1.1.5</ecNumber>
    </recommendedName>
    <alternativeName>
        <fullName evidence="9">Isoleucyl-tRNA synthetase</fullName>
    </alternativeName>
</protein>
<organism evidence="15 16">
    <name type="scientific">Eremothecium gossypii (strain ATCC 10895 / CBS 109.51 / FGSC 9923 / NRRL Y-1056)</name>
    <name type="common">Yeast</name>
    <name type="synonym">Ashbya gossypii</name>
    <dbReference type="NCBI Taxonomy" id="284811"/>
    <lineage>
        <taxon>Eukaryota</taxon>
        <taxon>Fungi</taxon>
        <taxon>Dikarya</taxon>
        <taxon>Ascomycota</taxon>
        <taxon>Saccharomycotina</taxon>
        <taxon>Saccharomycetes</taxon>
        <taxon>Saccharomycetales</taxon>
        <taxon>Saccharomycetaceae</taxon>
        <taxon>Eremothecium</taxon>
    </lineage>
</organism>
<keyword evidence="7 12" id="KW-0648">Protein biosynthesis</keyword>
<dbReference type="GO" id="GO:0006428">
    <property type="term" value="P:isoleucyl-tRNA aminoacylation"/>
    <property type="evidence" value="ECO:0000318"/>
    <property type="project" value="GO_Central"/>
</dbReference>
<evidence type="ECO:0000256" key="12">
    <source>
        <dbReference type="RuleBase" id="RU363035"/>
    </source>
</evidence>
<dbReference type="NCBIfam" id="TIGR00392">
    <property type="entry name" value="ileS"/>
    <property type="match status" value="1"/>
</dbReference>
<dbReference type="InParanoid" id="Q751F3"/>
<dbReference type="OMA" id="PVYWGTE"/>
<dbReference type="InterPro" id="IPR002301">
    <property type="entry name" value="Ile-tRNA-ligase"/>
</dbReference>
<dbReference type="Gene3D" id="1.10.730.20">
    <property type="match status" value="1"/>
</dbReference>
<dbReference type="InterPro" id="IPR009008">
    <property type="entry name" value="Val/Leu/Ile-tRNA-synth_edit"/>
</dbReference>
<evidence type="ECO:0000256" key="9">
    <source>
        <dbReference type="ARBA" id="ARBA00032665"/>
    </source>
</evidence>
<dbReference type="Pfam" id="PF08264">
    <property type="entry name" value="Anticodon_1"/>
    <property type="match status" value="1"/>
</dbReference>
<dbReference type="EC" id="6.1.1.5" evidence="3"/>
<evidence type="ECO:0000313" key="15">
    <source>
        <dbReference type="EMBL" id="AAS54244.1"/>
    </source>
</evidence>
<comment type="similarity">
    <text evidence="2 12">Belongs to the class-I aminoacyl-tRNA synthetase family.</text>
</comment>
<keyword evidence="6 12" id="KW-0067">ATP-binding</keyword>
<evidence type="ECO:0000256" key="10">
    <source>
        <dbReference type="ARBA" id="ARBA00048359"/>
    </source>
</evidence>
<evidence type="ECO:0000256" key="8">
    <source>
        <dbReference type="ARBA" id="ARBA00023146"/>
    </source>
</evidence>
<evidence type="ECO:0000256" key="3">
    <source>
        <dbReference type="ARBA" id="ARBA00013165"/>
    </source>
</evidence>
<evidence type="ECO:0000256" key="5">
    <source>
        <dbReference type="ARBA" id="ARBA00022741"/>
    </source>
</evidence>
<evidence type="ECO:0000256" key="11">
    <source>
        <dbReference type="ARBA" id="ARBA00068280"/>
    </source>
</evidence>
<reference evidence="16" key="2">
    <citation type="journal article" date="2013" name="G3 (Bethesda)">
        <title>Genomes of Ashbya fungi isolated from insects reveal four mating-type loci, numerous translocations, lack of transposons, and distinct gene duplications.</title>
        <authorList>
            <person name="Dietrich F.S."/>
            <person name="Voegeli S."/>
            <person name="Kuo S."/>
            <person name="Philippsen P."/>
        </authorList>
    </citation>
    <scope>GENOME REANNOTATION</scope>
    <source>
        <strain evidence="16">ATCC 10895 / CBS 109.51 / FGSC 9923 / NRRL Y-1056</strain>
    </source>
</reference>
<evidence type="ECO:0000256" key="2">
    <source>
        <dbReference type="ARBA" id="ARBA00005594"/>
    </source>
</evidence>
<dbReference type="PANTHER" id="PTHR42765:SF1">
    <property type="entry name" value="ISOLEUCINE--TRNA LIGASE, MITOCHONDRIAL"/>
    <property type="match status" value="1"/>
</dbReference>
<dbReference type="Proteomes" id="UP000000591">
    <property type="component" value="Chromosome VII"/>
</dbReference>
<keyword evidence="8 12" id="KW-0030">Aminoacyl-tRNA synthetase</keyword>
<dbReference type="STRING" id="284811.Q751F3"/>
<evidence type="ECO:0000256" key="7">
    <source>
        <dbReference type="ARBA" id="ARBA00022917"/>
    </source>
</evidence>
<dbReference type="FunFam" id="3.40.50.620:FF:000111">
    <property type="entry name" value="Mitochondrial isoleucyl-tRNA synthetase"/>
    <property type="match status" value="1"/>
</dbReference>
<dbReference type="RefSeq" id="NP_986420.1">
    <property type="nucleotide sequence ID" value="NM_211482.1"/>
</dbReference>
<accession>Q751F3</accession>
<evidence type="ECO:0000313" key="16">
    <source>
        <dbReference type="Proteomes" id="UP000000591"/>
    </source>
</evidence>
<keyword evidence="4 12" id="KW-0436">Ligase</keyword>
<dbReference type="PRINTS" id="PR00984">
    <property type="entry name" value="TRNASYNTHILE"/>
</dbReference>
<dbReference type="OrthoDB" id="10264412at2759"/>
<dbReference type="eggNOG" id="KOG0433">
    <property type="taxonomic scope" value="Eukaryota"/>
</dbReference>
<dbReference type="HOGENOM" id="CLU_001493_7_2_1"/>
<dbReference type="InterPro" id="IPR050081">
    <property type="entry name" value="Ile-tRNA_ligase"/>
</dbReference>
<dbReference type="SUPFAM" id="SSF50677">
    <property type="entry name" value="ValRS/IleRS/LeuRS editing domain"/>
    <property type="match status" value="1"/>
</dbReference>
<dbReference type="GO" id="GO:0005739">
    <property type="term" value="C:mitochondrion"/>
    <property type="evidence" value="ECO:0000318"/>
    <property type="project" value="GO_Central"/>
</dbReference>
<evidence type="ECO:0000259" key="14">
    <source>
        <dbReference type="Pfam" id="PF08264"/>
    </source>
</evidence>
<dbReference type="PANTHER" id="PTHR42765">
    <property type="entry name" value="SOLEUCYL-TRNA SYNTHETASE"/>
    <property type="match status" value="1"/>
</dbReference>
<dbReference type="GO" id="GO:0000049">
    <property type="term" value="F:tRNA binding"/>
    <property type="evidence" value="ECO:0007669"/>
    <property type="project" value="InterPro"/>
</dbReference>
<feature type="domain" description="Aminoacyl-tRNA synthetase class Ia" evidence="13">
    <location>
        <begin position="73"/>
        <end position="701"/>
    </location>
</feature>
<gene>
    <name evidence="15" type="ORF">AGOS_AGL247C</name>
</gene>
<dbReference type="FunCoup" id="Q751F3">
    <property type="interactions" value="760"/>
</dbReference>
<dbReference type="GeneID" id="4622713"/>
<name>Q751F3_EREGS</name>
<proteinExistence type="inferred from homology"/>
<dbReference type="SUPFAM" id="SSF47323">
    <property type="entry name" value="Anticodon-binding domain of a subclass of class I aminoacyl-tRNA synthetases"/>
    <property type="match status" value="1"/>
</dbReference>
<dbReference type="PROSITE" id="PS00178">
    <property type="entry name" value="AA_TRNA_LIGASE_I"/>
    <property type="match status" value="1"/>
</dbReference>
<dbReference type="GO" id="GO:0002161">
    <property type="term" value="F:aminoacyl-tRNA deacylase activity"/>
    <property type="evidence" value="ECO:0007669"/>
    <property type="project" value="InterPro"/>
</dbReference>
<dbReference type="AlphaFoldDB" id="Q751F3"/>
<dbReference type="InterPro" id="IPR014729">
    <property type="entry name" value="Rossmann-like_a/b/a_fold"/>
</dbReference>
<feature type="domain" description="Methionyl/Valyl/Leucyl/Isoleucyl-tRNA synthetase anticodon-binding" evidence="14">
    <location>
        <begin position="754"/>
        <end position="886"/>
    </location>
</feature>
<dbReference type="Gene3D" id="3.40.50.620">
    <property type="entry name" value="HUPs"/>
    <property type="match status" value="2"/>
</dbReference>
<dbReference type="InterPro" id="IPR002300">
    <property type="entry name" value="aa-tRNA-synth_Ia"/>
</dbReference>
<dbReference type="FunFam" id="3.90.740.10:FF:000029">
    <property type="entry name" value="Mitochondrial isoleucyl-tRNA synthetase"/>
    <property type="match status" value="1"/>
</dbReference>
<comment type="subcellular location">
    <subcellularLocation>
        <location evidence="1">Mitochondrion</location>
    </subcellularLocation>
</comment>
<dbReference type="SUPFAM" id="SSF52374">
    <property type="entry name" value="Nucleotidylyl transferase"/>
    <property type="match status" value="1"/>
</dbReference>